<dbReference type="PANTHER" id="PTHR36124">
    <property type="match status" value="1"/>
</dbReference>
<comment type="caution">
    <text evidence="2">The sequence shown here is derived from an EMBL/GenBank/DDBJ whole genome shotgun (WGS) entry which is preliminary data.</text>
</comment>
<evidence type="ECO:0000256" key="1">
    <source>
        <dbReference type="SAM" id="MobiDB-lite"/>
    </source>
</evidence>
<dbReference type="Proteomes" id="UP001174932">
    <property type="component" value="Unassembled WGS sequence"/>
</dbReference>
<reference evidence="2" key="2">
    <citation type="submission" date="2023-07" db="EMBL/GenBank/DDBJ databases">
        <authorList>
            <person name="Shen H."/>
        </authorList>
    </citation>
    <scope>NUCLEOTIDE SEQUENCE</scope>
    <source>
        <strain evidence="2">TNR-22</strain>
    </source>
</reference>
<gene>
    <name evidence="2" type="ORF">Q4481_19540</name>
</gene>
<evidence type="ECO:0008006" key="4">
    <source>
        <dbReference type="Google" id="ProtNLM"/>
    </source>
</evidence>
<evidence type="ECO:0000313" key="3">
    <source>
        <dbReference type="Proteomes" id="UP001174932"/>
    </source>
</evidence>
<accession>A0ABT8YRB3</accession>
<keyword evidence="3" id="KW-1185">Reference proteome</keyword>
<dbReference type="InterPro" id="IPR046366">
    <property type="entry name" value="MPAB"/>
</dbReference>
<dbReference type="RefSeq" id="WP_304378072.1">
    <property type="nucleotide sequence ID" value="NZ_JAUOZU010000015.1"/>
</dbReference>
<organism evidence="2 3">
    <name type="scientific">Rhizobium alvei</name>
    <dbReference type="NCBI Taxonomy" id="1132659"/>
    <lineage>
        <taxon>Bacteria</taxon>
        <taxon>Pseudomonadati</taxon>
        <taxon>Pseudomonadota</taxon>
        <taxon>Alphaproteobacteria</taxon>
        <taxon>Hyphomicrobiales</taxon>
        <taxon>Rhizobiaceae</taxon>
        <taxon>Rhizobium/Agrobacterium group</taxon>
        <taxon>Rhizobium</taxon>
    </lineage>
</organism>
<dbReference type="PANTHER" id="PTHR36124:SF1">
    <property type="entry name" value="ER-BOUND OXYGENASE MPAB_MPAB'_RUBBER OXYGENASE CATALYTIC DOMAIN-CONTAINING PROTEIN"/>
    <property type="match status" value="1"/>
</dbReference>
<reference evidence="2" key="1">
    <citation type="journal article" date="2015" name="Int. J. Syst. Evol. Microbiol.">
        <title>Rhizobium alvei sp. nov., isolated from a freshwater river.</title>
        <authorList>
            <person name="Sheu S.Y."/>
            <person name="Huang H.W."/>
            <person name="Young C.C."/>
            <person name="Chen W.M."/>
        </authorList>
    </citation>
    <scope>NUCLEOTIDE SEQUENCE</scope>
    <source>
        <strain evidence="2">TNR-22</strain>
    </source>
</reference>
<feature type="region of interest" description="Disordered" evidence="1">
    <location>
        <begin position="324"/>
        <end position="351"/>
    </location>
</feature>
<sequence length="351" mass="39981">MHTESGLAVHGEMAPPKKADARRGYRWIAREIDSLDPETDYVRIWQLTSCYRVDETAFNLLYCLGLPRITQNPAGSELLASRTRKAVDQMHKRAYDTLSSFWTWYEKGPASEETQRSIELVNRIHAGLAKKWPEAFPDEDYVYTVCMLATSAHQLRQKIGVAGFSNKQKIAAHHFWRDILRMMRGINGYIDVFPDDFAGMEKLVAEFDARDWPHSEAGCQLAEYTVQQFCEANFPRPLHGLGRQMVLTMQEPYIRKLRDMGEPNPLAAFLVRKLMHFKIWMAEHVLPDPKLSVPERARRAGRTDNQMQIPPMIAVSEVPFARDGRLGPAPPRLRPKAPGNALFTDAGNCSA</sequence>
<protein>
    <recommendedName>
        <fullName evidence="4">ER-bound oxygenase mpaB/mpaB'/Rubber oxygenase catalytic domain-containing protein</fullName>
    </recommendedName>
</protein>
<name>A0ABT8YRB3_9HYPH</name>
<dbReference type="EMBL" id="JAUOZU010000015">
    <property type="protein sequence ID" value="MDO6966152.1"/>
    <property type="molecule type" value="Genomic_DNA"/>
</dbReference>
<evidence type="ECO:0000313" key="2">
    <source>
        <dbReference type="EMBL" id="MDO6966152.1"/>
    </source>
</evidence>
<proteinExistence type="predicted"/>